<feature type="signal peptide" evidence="1">
    <location>
        <begin position="1"/>
        <end position="27"/>
    </location>
</feature>
<evidence type="ECO:0000256" key="1">
    <source>
        <dbReference type="SAM" id="SignalP"/>
    </source>
</evidence>
<protein>
    <recommendedName>
        <fullName evidence="4">Secreted protein</fullName>
    </recommendedName>
</protein>
<sequence>MRITRRTLIAAVPALALTVIGLTPAHATTIQAGDYVCVGSAPAPRVVNNSIEWYAEVTCDGDGYGPKWLDASLERANCDGDFCTFSRVKGPLRSSPSEDFTRVSRVADNAQCRAAEPPRIAKGKFRVSADIYSDGGAKHETGLSEVSELPCA</sequence>
<organism evidence="2 3">
    <name type="scientific">Streptomyces kaniharaensis</name>
    <dbReference type="NCBI Taxonomy" id="212423"/>
    <lineage>
        <taxon>Bacteria</taxon>
        <taxon>Bacillati</taxon>
        <taxon>Actinomycetota</taxon>
        <taxon>Actinomycetes</taxon>
        <taxon>Kitasatosporales</taxon>
        <taxon>Streptomycetaceae</taxon>
        <taxon>Streptomyces</taxon>
    </lineage>
</organism>
<evidence type="ECO:0000313" key="3">
    <source>
        <dbReference type="Proteomes" id="UP000450000"/>
    </source>
</evidence>
<gene>
    <name evidence="2" type="ORF">F7Q99_36590</name>
</gene>
<name>A0A6N7L1D9_9ACTN</name>
<dbReference type="Proteomes" id="UP000450000">
    <property type="component" value="Unassembled WGS sequence"/>
</dbReference>
<dbReference type="RefSeq" id="WP_153470704.1">
    <property type="nucleotide sequence ID" value="NZ_WBOF01000005.1"/>
</dbReference>
<reference evidence="2 3" key="1">
    <citation type="submission" date="2019-09" db="EMBL/GenBank/DDBJ databases">
        <title>Genome Sequences of Streptomyces kaniharaensis ATCC 21070.</title>
        <authorList>
            <person name="Zhu W."/>
            <person name="De Crecy-Lagard V."/>
            <person name="Richards N.G."/>
        </authorList>
    </citation>
    <scope>NUCLEOTIDE SEQUENCE [LARGE SCALE GENOMIC DNA]</scope>
    <source>
        <strain evidence="2 3">SF-557</strain>
    </source>
</reference>
<dbReference type="EMBL" id="WBOF01000005">
    <property type="protein sequence ID" value="MQS17560.1"/>
    <property type="molecule type" value="Genomic_DNA"/>
</dbReference>
<accession>A0A6N7L1D9</accession>
<proteinExistence type="predicted"/>
<evidence type="ECO:0000313" key="2">
    <source>
        <dbReference type="EMBL" id="MQS17560.1"/>
    </source>
</evidence>
<comment type="caution">
    <text evidence="2">The sequence shown here is derived from an EMBL/GenBank/DDBJ whole genome shotgun (WGS) entry which is preliminary data.</text>
</comment>
<keyword evidence="1" id="KW-0732">Signal</keyword>
<dbReference type="AlphaFoldDB" id="A0A6N7L1D9"/>
<evidence type="ECO:0008006" key="4">
    <source>
        <dbReference type="Google" id="ProtNLM"/>
    </source>
</evidence>
<keyword evidence="3" id="KW-1185">Reference proteome</keyword>
<feature type="chain" id="PRO_5027070928" description="Secreted protein" evidence="1">
    <location>
        <begin position="28"/>
        <end position="152"/>
    </location>
</feature>